<gene>
    <name evidence="2" type="ORF">K6Y31_13205</name>
</gene>
<dbReference type="EMBL" id="JAIMJA010000013">
    <property type="protein sequence ID" value="MCE2595763.1"/>
    <property type="molecule type" value="Genomic_DNA"/>
</dbReference>
<feature type="transmembrane region" description="Helical" evidence="1">
    <location>
        <begin position="58"/>
        <end position="78"/>
    </location>
</feature>
<evidence type="ECO:0000313" key="3">
    <source>
        <dbReference type="Proteomes" id="UP001201273"/>
    </source>
</evidence>
<accession>A0ABS8WBY7</accession>
<keyword evidence="1" id="KW-0812">Transmembrane</keyword>
<keyword evidence="1" id="KW-0472">Membrane</keyword>
<keyword evidence="1" id="KW-1133">Transmembrane helix</keyword>
<comment type="caution">
    <text evidence="2">The sequence shown here is derived from an EMBL/GenBank/DDBJ whole genome shotgun (WGS) entry which is preliminary data.</text>
</comment>
<reference evidence="2 3" key="1">
    <citation type="journal article" date="2022" name="Environ. Microbiol. Rep.">
        <title>Eco-phylogenetic analyses reveal divergent evolution of vitamin B12 metabolism in the marine bacterial family 'Psychromonadaceae'.</title>
        <authorList>
            <person name="Jin X."/>
            <person name="Yang Y."/>
            <person name="Cao H."/>
            <person name="Gao B."/>
            <person name="Zhao Z."/>
        </authorList>
    </citation>
    <scope>NUCLEOTIDE SEQUENCE [LARGE SCALE GENOMIC DNA]</scope>
    <source>
        <strain evidence="2 3">MKS20</strain>
    </source>
</reference>
<dbReference type="PROSITE" id="PS51257">
    <property type="entry name" value="PROKAR_LIPOPROTEIN"/>
    <property type="match status" value="1"/>
</dbReference>
<feature type="transmembrane region" description="Helical" evidence="1">
    <location>
        <begin position="90"/>
        <end position="108"/>
    </location>
</feature>
<feature type="transmembrane region" description="Helical" evidence="1">
    <location>
        <begin position="167"/>
        <end position="187"/>
    </location>
</feature>
<dbReference type="Pfam" id="PF06912">
    <property type="entry name" value="DUF1275"/>
    <property type="match status" value="1"/>
</dbReference>
<organism evidence="2 3">
    <name type="scientific">Motilimonas cestriensis</name>
    <dbReference type="NCBI Taxonomy" id="2742685"/>
    <lineage>
        <taxon>Bacteria</taxon>
        <taxon>Pseudomonadati</taxon>
        <taxon>Pseudomonadota</taxon>
        <taxon>Gammaproteobacteria</taxon>
        <taxon>Alteromonadales</taxon>
        <taxon>Alteromonadales genera incertae sedis</taxon>
        <taxon>Motilimonas</taxon>
    </lineage>
</organism>
<evidence type="ECO:0000313" key="2">
    <source>
        <dbReference type="EMBL" id="MCE2595763.1"/>
    </source>
</evidence>
<feature type="transmembrane region" description="Helical" evidence="1">
    <location>
        <begin position="193"/>
        <end position="213"/>
    </location>
</feature>
<keyword evidence="3" id="KW-1185">Reference proteome</keyword>
<dbReference type="RefSeq" id="WP_233053434.1">
    <property type="nucleotide sequence ID" value="NZ_JAIMJA010000013.1"/>
</dbReference>
<dbReference type="PANTHER" id="PTHR37314:SF4">
    <property type="entry name" value="UPF0700 TRANSMEMBRANE PROTEIN YOAK"/>
    <property type="match status" value="1"/>
</dbReference>
<feature type="transmembrane region" description="Helical" evidence="1">
    <location>
        <begin position="12"/>
        <end position="31"/>
    </location>
</feature>
<dbReference type="PANTHER" id="PTHR37314">
    <property type="entry name" value="SLR0142 PROTEIN"/>
    <property type="match status" value="1"/>
</dbReference>
<evidence type="ECO:0000256" key="1">
    <source>
        <dbReference type="SAM" id="Phobius"/>
    </source>
</evidence>
<protein>
    <submittedName>
        <fullName evidence="2">DUF1275 domain-containing protein</fullName>
    </submittedName>
</protein>
<proteinExistence type="predicted"/>
<sequence length="216" mass="22892">MITRLPKWIELGAFFLAVLAGCVNSIGLLGFEHQAVSHLSGSVTQFGVGLLSFSNNTVHLLLIILSFLGGAMISGVLIENTALKLGRHYGSALVIEAGLLFLAMLALLDGSNSGHYFASAACGLQNALITTYSGAIVRTTHVTGVFTDLGLMLGAKLRGQPFDKRKGIIFLIIIVGFTLGGLMGAFLYPALHYLSLLVPAGMAFVLAVVYHVWVRS</sequence>
<name>A0ABS8WBY7_9GAMM</name>
<dbReference type="InterPro" id="IPR010699">
    <property type="entry name" value="DUF1275"/>
</dbReference>
<dbReference type="Proteomes" id="UP001201273">
    <property type="component" value="Unassembled WGS sequence"/>
</dbReference>